<keyword evidence="1" id="KW-0472">Membrane</keyword>
<organism evidence="2 3">
    <name type="scientific">Exiguobacterium aestuarii</name>
    <dbReference type="NCBI Taxonomy" id="273527"/>
    <lineage>
        <taxon>Bacteria</taxon>
        <taxon>Bacillati</taxon>
        <taxon>Bacillota</taxon>
        <taxon>Bacilli</taxon>
        <taxon>Bacillales</taxon>
        <taxon>Bacillales Family XII. Incertae Sedis</taxon>
        <taxon>Exiguobacterium</taxon>
    </lineage>
</organism>
<evidence type="ECO:0000256" key="1">
    <source>
        <dbReference type="SAM" id="Phobius"/>
    </source>
</evidence>
<protein>
    <recommendedName>
        <fullName evidence="4">DUF948 domain-containing protein</fullName>
    </recommendedName>
</protein>
<dbReference type="Proteomes" id="UP001596439">
    <property type="component" value="Unassembled WGS sequence"/>
</dbReference>
<evidence type="ECO:0008006" key="4">
    <source>
        <dbReference type="Google" id="ProtNLM"/>
    </source>
</evidence>
<keyword evidence="1" id="KW-0812">Transmembrane</keyword>
<gene>
    <name evidence="2" type="ORF">ACFQO8_05200</name>
</gene>
<name>A0ABW2PK55_9BACL</name>
<keyword evidence="1" id="KW-1133">Transmembrane helix</keyword>
<dbReference type="RefSeq" id="WP_214787494.1">
    <property type="nucleotide sequence ID" value="NZ_JANIEL010000131.1"/>
</dbReference>
<evidence type="ECO:0000313" key="3">
    <source>
        <dbReference type="Proteomes" id="UP001596439"/>
    </source>
</evidence>
<evidence type="ECO:0000313" key="2">
    <source>
        <dbReference type="EMBL" id="MFC7389532.1"/>
    </source>
</evidence>
<keyword evidence="3" id="KW-1185">Reference proteome</keyword>
<accession>A0ABW2PK55</accession>
<feature type="transmembrane region" description="Helical" evidence="1">
    <location>
        <begin position="6"/>
        <end position="24"/>
    </location>
</feature>
<proteinExistence type="predicted"/>
<comment type="caution">
    <text evidence="2">The sequence shown here is derived from an EMBL/GenBank/DDBJ whole genome shotgun (WGS) entry which is preliminary data.</text>
</comment>
<reference evidence="3" key="1">
    <citation type="journal article" date="2019" name="Int. J. Syst. Evol. Microbiol.">
        <title>The Global Catalogue of Microorganisms (GCM) 10K type strain sequencing project: providing services to taxonomists for standard genome sequencing and annotation.</title>
        <authorList>
            <consortium name="The Broad Institute Genomics Platform"/>
            <consortium name="The Broad Institute Genome Sequencing Center for Infectious Disease"/>
            <person name="Wu L."/>
            <person name="Ma J."/>
        </authorList>
    </citation>
    <scope>NUCLEOTIDE SEQUENCE [LARGE SCALE GENOMIC DNA]</scope>
    <source>
        <strain evidence="3">CCUG 55590</strain>
    </source>
</reference>
<dbReference type="EMBL" id="JBHTCE010000001">
    <property type="protein sequence ID" value="MFC7389532.1"/>
    <property type="molecule type" value="Genomic_DNA"/>
</dbReference>
<sequence length="112" mass="12735">MIWINLAILVLSIIGLGVYGYLLFKKQLKPTFGRLNRLTERFKIRADVINRQVTEIKEHVDAVNRSITQIKDFGIKAKDESIELKQAAVGLTHEIKRTAGIERSDVSTETKI</sequence>